<dbReference type="Proteomes" id="UP000828390">
    <property type="component" value="Unassembled WGS sequence"/>
</dbReference>
<evidence type="ECO:0000256" key="1">
    <source>
        <dbReference type="SAM" id="Phobius"/>
    </source>
</evidence>
<evidence type="ECO:0000313" key="2">
    <source>
        <dbReference type="EMBL" id="KAH3788033.1"/>
    </source>
</evidence>
<dbReference type="AlphaFoldDB" id="A0A9D4EY64"/>
<proteinExistence type="predicted"/>
<feature type="transmembrane region" description="Helical" evidence="1">
    <location>
        <begin position="62"/>
        <end position="83"/>
    </location>
</feature>
<reference evidence="2" key="2">
    <citation type="submission" date="2020-11" db="EMBL/GenBank/DDBJ databases">
        <authorList>
            <person name="McCartney M.A."/>
            <person name="Auch B."/>
            <person name="Kono T."/>
            <person name="Mallez S."/>
            <person name="Becker A."/>
            <person name="Gohl D.M."/>
            <person name="Silverstein K.A.T."/>
            <person name="Koren S."/>
            <person name="Bechman K.B."/>
            <person name="Herman A."/>
            <person name="Abrahante J.E."/>
            <person name="Garbe J."/>
        </authorList>
    </citation>
    <scope>NUCLEOTIDE SEQUENCE</scope>
    <source>
        <strain evidence="2">Duluth1</strain>
        <tissue evidence="2">Whole animal</tissue>
    </source>
</reference>
<sequence length="384" mass="43472">MFNGRHNTSSAVFSECSTFKTNFSPDPAVASVYTTVTTVVEDKATNLFIEKPPNESRPNKRIFEVVVTGASLFIAVFIVLVFVKQKKGQVSEPKASEKATEHTTTNGVATSANVSNHAQEGADSPLRSIQKWSSAMSIESDHFCKEIWQELCNYVIGQERFPSEKFVNRIDNTYFDLDSLKEIKISEDDNYFSHVSKSDKLEGVLAFKKPGENSPCLYTWISHLLCRDDQWKSIIRLAAARFALQNYDTYIEWLTNVFLTAKSLNDAHFFFKIHGVEFKVNDSSAIKIGVQLAFADLVKEIFNAGSGNGPFYVKFLSGALNCNIIQHYENDSFAGRKVERTQCLLIPFPKIDCSDRELHIFWMKSINDMNNYHVLHLVKSQEGH</sequence>
<organism evidence="2 3">
    <name type="scientific">Dreissena polymorpha</name>
    <name type="common">Zebra mussel</name>
    <name type="synonym">Mytilus polymorpha</name>
    <dbReference type="NCBI Taxonomy" id="45954"/>
    <lineage>
        <taxon>Eukaryota</taxon>
        <taxon>Metazoa</taxon>
        <taxon>Spiralia</taxon>
        <taxon>Lophotrochozoa</taxon>
        <taxon>Mollusca</taxon>
        <taxon>Bivalvia</taxon>
        <taxon>Autobranchia</taxon>
        <taxon>Heteroconchia</taxon>
        <taxon>Euheterodonta</taxon>
        <taxon>Imparidentia</taxon>
        <taxon>Neoheterodontei</taxon>
        <taxon>Myida</taxon>
        <taxon>Dreissenoidea</taxon>
        <taxon>Dreissenidae</taxon>
        <taxon>Dreissena</taxon>
    </lineage>
</organism>
<dbReference type="EMBL" id="JAIWYP010000008">
    <property type="protein sequence ID" value="KAH3788033.1"/>
    <property type="molecule type" value="Genomic_DNA"/>
</dbReference>
<protein>
    <submittedName>
        <fullName evidence="2">Uncharacterized protein</fullName>
    </submittedName>
</protein>
<evidence type="ECO:0000313" key="3">
    <source>
        <dbReference type="Proteomes" id="UP000828390"/>
    </source>
</evidence>
<keyword evidence="3" id="KW-1185">Reference proteome</keyword>
<comment type="caution">
    <text evidence="2">The sequence shown here is derived from an EMBL/GenBank/DDBJ whole genome shotgun (WGS) entry which is preliminary data.</text>
</comment>
<keyword evidence="1" id="KW-1133">Transmembrane helix</keyword>
<keyword evidence="1" id="KW-0812">Transmembrane</keyword>
<gene>
    <name evidence="2" type="ORF">DPMN_166162</name>
</gene>
<reference evidence="2" key="1">
    <citation type="journal article" date="2019" name="bioRxiv">
        <title>The Genome of the Zebra Mussel, Dreissena polymorpha: A Resource for Invasive Species Research.</title>
        <authorList>
            <person name="McCartney M.A."/>
            <person name="Auch B."/>
            <person name="Kono T."/>
            <person name="Mallez S."/>
            <person name="Zhang Y."/>
            <person name="Obille A."/>
            <person name="Becker A."/>
            <person name="Abrahante J.E."/>
            <person name="Garbe J."/>
            <person name="Badalamenti J.P."/>
            <person name="Herman A."/>
            <person name="Mangelson H."/>
            <person name="Liachko I."/>
            <person name="Sullivan S."/>
            <person name="Sone E.D."/>
            <person name="Koren S."/>
            <person name="Silverstein K.A.T."/>
            <person name="Beckman K.B."/>
            <person name="Gohl D.M."/>
        </authorList>
    </citation>
    <scope>NUCLEOTIDE SEQUENCE</scope>
    <source>
        <strain evidence="2">Duluth1</strain>
        <tissue evidence="2">Whole animal</tissue>
    </source>
</reference>
<keyword evidence="1" id="KW-0472">Membrane</keyword>
<accession>A0A9D4EY64</accession>
<name>A0A9D4EY64_DREPO</name>